<evidence type="ECO:0000256" key="2">
    <source>
        <dbReference type="ARBA" id="ARBA00023242"/>
    </source>
</evidence>
<dbReference type="STRING" id="59895.A0A124SC48"/>
<accession>A0A124SC48</accession>
<dbReference type="PANTHER" id="PTHR47075:SF9">
    <property type="entry name" value="TRANSCRIPTION FACTOR BHLH47"/>
    <property type="match status" value="1"/>
</dbReference>
<evidence type="ECO:0000313" key="6">
    <source>
        <dbReference type="Proteomes" id="UP000243975"/>
    </source>
</evidence>
<evidence type="ECO:0000256" key="1">
    <source>
        <dbReference type="ARBA" id="ARBA00023125"/>
    </source>
</evidence>
<name>A0A124SC48_CYNCS</name>
<keyword evidence="1" id="KW-0238">DNA-binding</keyword>
<keyword evidence="2" id="KW-0539">Nucleus</keyword>
<evidence type="ECO:0000313" key="5">
    <source>
        <dbReference type="EMBL" id="KVH92682.1"/>
    </source>
</evidence>
<dbReference type="Gramene" id="KVH92682">
    <property type="protein sequence ID" value="KVH92682"/>
    <property type="gene ID" value="Ccrd_005250"/>
</dbReference>
<dbReference type="GO" id="GO:0003677">
    <property type="term" value="F:DNA binding"/>
    <property type="evidence" value="ECO:0007669"/>
    <property type="project" value="UniProtKB-KW"/>
</dbReference>
<feature type="domain" description="Iron-related transcription factor 3 bHLH" evidence="4">
    <location>
        <begin position="1"/>
        <end position="60"/>
    </location>
</feature>
<dbReference type="EMBL" id="LEKV01004809">
    <property type="protein sequence ID" value="KVH92682.1"/>
    <property type="molecule type" value="Genomic_DNA"/>
</dbReference>
<proteinExistence type="predicted"/>
<protein>
    <recommendedName>
        <fullName evidence="4">Iron-related transcription factor 3 bHLH domain-containing protein</fullName>
    </recommendedName>
</protein>
<evidence type="ECO:0000259" key="4">
    <source>
        <dbReference type="Pfam" id="PF23177"/>
    </source>
</evidence>
<gene>
    <name evidence="5" type="ORF">Ccrd_005250</name>
</gene>
<comment type="caution">
    <text evidence="5">The sequence shown here is derived from an EMBL/GenBank/DDBJ whole genome shotgun (WGS) entry which is preliminary data.</text>
</comment>
<dbReference type="AlphaFoldDB" id="A0A124SC48"/>
<dbReference type="Proteomes" id="UP000243975">
    <property type="component" value="Unassembled WGS sequence"/>
</dbReference>
<dbReference type="Pfam" id="PF23177">
    <property type="entry name" value="bHLH_IRO3"/>
    <property type="match status" value="1"/>
</dbReference>
<sequence length="169" mass="18818">MNELFLELTKALEPSTQNSGKSSALTDTIRILRDLIAQVDSLKKENAVLLEESRYVAVEKNELKEENSAIEAQIKKLQSQIADRVHYPSSYLECNPIALQPELQSSIQAAAPGPVVGPVYVVPLQNDPKLYQEMVTKQHGTNVSKPHARYPSASDSWSFNILSEQQRAD</sequence>
<organism evidence="5 6">
    <name type="scientific">Cynara cardunculus var. scolymus</name>
    <name type="common">Globe artichoke</name>
    <name type="synonym">Cynara scolymus</name>
    <dbReference type="NCBI Taxonomy" id="59895"/>
    <lineage>
        <taxon>Eukaryota</taxon>
        <taxon>Viridiplantae</taxon>
        <taxon>Streptophyta</taxon>
        <taxon>Embryophyta</taxon>
        <taxon>Tracheophyta</taxon>
        <taxon>Spermatophyta</taxon>
        <taxon>Magnoliopsida</taxon>
        <taxon>eudicotyledons</taxon>
        <taxon>Gunneridae</taxon>
        <taxon>Pentapetalae</taxon>
        <taxon>asterids</taxon>
        <taxon>campanulids</taxon>
        <taxon>Asterales</taxon>
        <taxon>Asteraceae</taxon>
        <taxon>Carduoideae</taxon>
        <taxon>Cardueae</taxon>
        <taxon>Carduinae</taxon>
        <taxon>Cynara</taxon>
    </lineage>
</organism>
<keyword evidence="6" id="KW-1185">Reference proteome</keyword>
<dbReference type="InterPro" id="IPR057075">
    <property type="entry name" value="bHLH_IRO3"/>
</dbReference>
<feature type="coiled-coil region" evidence="3">
    <location>
        <begin position="32"/>
        <end position="80"/>
    </location>
</feature>
<keyword evidence="3" id="KW-0175">Coiled coil</keyword>
<dbReference type="OMA" id="PEVASHF"/>
<reference evidence="5 6" key="1">
    <citation type="journal article" date="2016" name="Sci. Rep.">
        <title>The genome sequence of the outbreeding globe artichoke constructed de novo incorporating a phase-aware low-pass sequencing strategy of F1 progeny.</title>
        <authorList>
            <person name="Scaglione D."/>
            <person name="Reyes-Chin-Wo S."/>
            <person name="Acquadro A."/>
            <person name="Froenicke L."/>
            <person name="Portis E."/>
            <person name="Beitel C."/>
            <person name="Tirone M."/>
            <person name="Mauro R."/>
            <person name="Lo Monaco A."/>
            <person name="Mauromicale G."/>
            <person name="Faccioli P."/>
            <person name="Cattivelli L."/>
            <person name="Rieseberg L."/>
            <person name="Michelmore R."/>
            <person name="Lanteri S."/>
        </authorList>
    </citation>
    <scope>NUCLEOTIDE SEQUENCE [LARGE SCALE GENOMIC DNA]</scope>
    <source>
        <strain evidence="5">2C</strain>
    </source>
</reference>
<evidence type="ECO:0000256" key="3">
    <source>
        <dbReference type="SAM" id="Coils"/>
    </source>
</evidence>
<dbReference type="PANTHER" id="PTHR47075">
    <property type="entry name" value="TRANSCRIPTION FACTOR BHLH47"/>
    <property type="match status" value="1"/>
</dbReference>